<keyword evidence="4" id="KW-0732">Signal</keyword>
<keyword evidence="3" id="KW-0326">Glycosidase</keyword>
<evidence type="ECO:0000256" key="1">
    <source>
        <dbReference type="ARBA" id="ARBA00009902"/>
    </source>
</evidence>
<organism evidence="6 7">
    <name type="scientific">SAR86 cluster bacterium</name>
    <dbReference type="NCBI Taxonomy" id="2030880"/>
    <lineage>
        <taxon>Bacteria</taxon>
        <taxon>Pseudomonadati</taxon>
        <taxon>Pseudomonadota</taxon>
        <taxon>Gammaproteobacteria</taxon>
        <taxon>SAR86 cluster</taxon>
    </lineage>
</organism>
<feature type="chain" id="PRO_5012178667" description="Glycosyl hydrolase family 32 N-terminal domain-containing protein" evidence="4">
    <location>
        <begin position="29"/>
        <end position="373"/>
    </location>
</feature>
<accession>A0A2A4X2Z6</accession>
<dbReference type="Pfam" id="PF00251">
    <property type="entry name" value="Glyco_hydro_32N"/>
    <property type="match status" value="1"/>
</dbReference>
<protein>
    <recommendedName>
        <fullName evidence="5">Glycosyl hydrolase family 32 N-terminal domain-containing protein</fullName>
    </recommendedName>
</protein>
<dbReference type="EMBL" id="NVUL01000051">
    <property type="protein sequence ID" value="PCI76886.1"/>
    <property type="molecule type" value="Genomic_DNA"/>
</dbReference>
<evidence type="ECO:0000256" key="2">
    <source>
        <dbReference type="ARBA" id="ARBA00022801"/>
    </source>
</evidence>
<dbReference type="SUPFAM" id="SSF75005">
    <property type="entry name" value="Arabinanase/levansucrase/invertase"/>
    <property type="match status" value="3"/>
</dbReference>
<dbReference type="InterPro" id="IPR013148">
    <property type="entry name" value="Glyco_hydro_32_N"/>
</dbReference>
<dbReference type="PROSITE" id="PS51257">
    <property type="entry name" value="PROKAR_LIPOPROTEIN"/>
    <property type="match status" value="1"/>
</dbReference>
<comment type="similarity">
    <text evidence="1">Belongs to the glycosyl hydrolase 32 family.</text>
</comment>
<dbReference type="AlphaFoldDB" id="A0A2A4X2Z6"/>
<feature type="signal peptide" evidence="4">
    <location>
        <begin position="1"/>
        <end position="28"/>
    </location>
</feature>
<dbReference type="GO" id="GO:0016798">
    <property type="term" value="F:hydrolase activity, acting on glycosyl bonds"/>
    <property type="evidence" value="ECO:0007669"/>
    <property type="project" value="UniProtKB-KW"/>
</dbReference>
<gene>
    <name evidence="6" type="ORF">COB20_09385</name>
</gene>
<feature type="domain" description="Glycosyl hydrolase family 32 N-terminal" evidence="5">
    <location>
        <begin position="129"/>
        <end position="242"/>
    </location>
</feature>
<dbReference type="Gene3D" id="2.115.10.20">
    <property type="entry name" value="Glycosyl hydrolase domain, family 43"/>
    <property type="match status" value="2"/>
</dbReference>
<evidence type="ECO:0000256" key="3">
    <source>
        <dbReference type="ARBA" id="ARBA00023295"/>
    </source>
</evidence>
<evidence type="ECO:0000256" key="4">
    <source>
        <dbReference type="SAM" id="SignalP"/>
    </source>
</evidence>
<evidence type="ECO:0000313" key="6">
    <source>
        <dbReference type="EMBL" id="PCI76886.1"/>
    </source>
</evidence>
<evidence type="ECO:0000313" key="7">
    <source>
        <dbReference type="Proteomes" id="UP000218767"/>
    </source>
</evidence>
<reference evidence="7" key="1">
    <citation type="submission" date="2017-08" db="EMBL/GenBank/DDBJ databases">
        <title>A dynamic microbial community with high functional redundancy inhabits the cold, oxic subseafloor aquifer.</title>
        <authorList>
            <person name="Tully B.J."/>
            <person name="Wheat C.G."/>
            <person name="Glazer B.T."/>
            <person name="Huber J.A."/>
        </authorList>
    </citation>
    <scope>NUCLEOTIDE SEQUENCE [LARGE SCALE GENOMIC DNA]</scope>
</reference>
<dbReference type="Proteomes" id="UP000218767">
    <property type="component" value="Unassembled WGS sequence"/>
</dbReference>
<dbReference type="InterPro" id="IPR023296">
    <property type="entry name" value="Glyco_hydro_beta-prop_sf"/>
</dbReference>
<keyword evidence="2" id="KW-0378">Hydrolase</keyword>
<sequence>MPNRKLFSMPALGAIAISLLLTGCQSDADTNNTDAIAGYSSQQKWATGALPQPVLNAGDEREEGMWNDPSVIKVGDEYVMYLSTSVDEPFVPPILPFRAVSKNGIDWTLSPNRPLLSAEETPFENNETPNVIRYKGQYHMYYTGVYPAGDIPAMAIGHAVSEDGITWVNDNQAVLEATGDHREWNGYLVAEPGAVVFNDTIYLYYTAMGSRPGNNPPQLQSIGLVTSTDGRTFGVQQKVLAQSATYPPEKGFVGYSTPAALVHDEKIHLVYDIAAYGEHNEPQWAQLAIHHAMSSDGINFEEDELPMLTRNDFSWTSGEIIGPTMLIDDDTVKLWFHGHVSYAELAPFILRGMKGPEYGIGYAEIQLEEFLKN</sequence>
<evidence type="ECO:0000259" key="5">
    <source>
        <dbReference type="Pfam" id="PF00251"/>
    </source>
</evidence>
<dbReference type="PANTHER" id="PTHR35279">
    <property type="match status" value="1"/>
</dbReference>
<comment type="caution">
    <text evidence="6">The sequence shown here is derived from an EMBL/GenBank/DDBJ whole genome shotgun (WGS) entry which is preliminary data.</text>
</comment>
<dbReference type="PANTHER" id="PTHR35279:SF1">
    <property type="entry name" value="ARABINANASE_LEVANSUCRASE_INVERTASE"/>
    <property type="match status" value="1"/>
</dbReference>
<proteinExistence type="inferred from homology"/>
<name>A0A2A4X2Z6_9GAMM</name>